<dbReference type="STRING" id="159291.SAMN05920897_1245"/>
<sequence length="572" mass="64859">MEHRRTRPYAVLFFLLGLCAVSVPLQAHVTYMPSSPEVQALADLYSQAGMVFPSASFPLAKRDLVRFALELEDARPRMTGQVGEFLELVDFRPGEVTIGAILDIDFESYLRSSGAQWINADKDDEDFGGKDTLDFYRRYLAMPDFLSLAVHGEEDDTGGVYIRAGVRRRYERGELLDTNFLEFHPDRLVRADNYFIRRGYWYHYLGDLDVTLGRNALHLGAPGHSTFMASDRLPHVDALSMRYRLGPFQITSISATLDNRRAQGELDTSAGGVDTGNDGWAGGLEPNTEGTWPGERLGFGQSIIYYGVHRLDYTRERVRLGVASQQFVARENNAFHLGDVFPVFSWHNTDVGPHNMSLIMDISWAVRPGVELHFQAGYNDIDAEELAGIPDDPIPTIDAYLGAVSWNLPWGERRFRGTGEVGYTHFLWGNFYDYNEDKGNYLARGVYRFRTHGVYMMPMTSPYGPGVTWTRWNMELAGFGRAALGLDVEILSRKDPELVNLVDTVYDPKDSDYSVYEDASRELIWRVAPRVTYTHPRWGSFFLEPSLHGWEDDVWAELTLGGSRSLRYRGNP</sequence>
<evidence type="ECO:0000313" key="3">
    <source>
        <dbReference type="Proteomes" id="UP000186400"/>
    </source>
</evidence>
<organism evidence="2 3">
    <name type="scientific">Alkalispirochaeta americana</name>
    <dbReference type="NCBI Taxonomy" id="159291"/>
    <lineage>
        <taxon>Bacteria</taxon>
        <taxon>Pseudomonadati</taxon>
        <taxon>Spirochaetota</taxon>
        <taxon>Spirochaetia</taxon>
        <taxon>Spirochaetales</taxon>
        <taxon>Spirochaetaceae</taxon>
        <taxon>Alkalispirochaeta</taxon>
    </lineage>
</organism>
<accession>A0A1N6XG72</accession>
<name>A0A1N6XG72_9SPIO</name>
<reference evidence="2 3" key="1">
    <citation type="submission" date="2017-01" db="EMBL/GenBank/DDBJ databases">
        <authorList>
            <person name="Mah S.A."/>
            <person name="Swanson W.J."/>
            <person name="Moy G.W."/>
            <person name="Vacquier V.D."/>
        </authorList>
    </citation>
    <scope>NUCLEOTIDE SEQUENCE [LARGE SCALE GENOMIC DNA]</scope>
    <source>
        <strain evidence="2 3">ASpG1</strain>
    </source>
</reference>
<keyword evidence="3" id="KW-1185">Reference proteome</keyword>
<evidence type="ECO:0000256" key="1">
    <source>
        <dbReference type="SAM" id="MobiDB-lite"/>
    </source>
</evidence>
<evidence type="ECO:0000313" key="2">
    <source>
        <dbReference type="EMBL" id="SIR01277.1"/>
    </source>
</evidence>
<dbReference type="EMBL" id="FTMS01000024">
    <property type="protein sequence ID" value="SIR01277.1"/>
    <property type="molecule type" value="Genomic_DNA"/>
</dbReference>
<proteinExistence type="predicted"/>
<dbReference type="Proteomes" id="UP000186400">
    <property type="component" value="Unassembled WGS sequence"/>
</dbReference>
<gene>
    <name evidence="2" type="ORF">SAMN05920897_1245</name>
</gene>
<protein>
    <recommendedName>
        <fullName evidence="4">Capsule assembly protein Wzi</fullName>
    </recommendedName>
</protein>
<evidence type="ECO:0008006" key="4">
    <source>
        <dbReference type="Google" id="ProtNLM"/>
    </source>
</evidence>
<feature type="region of interest" description="Disordered" evidence="1">
    <location>
        <begin position="265"/>
        <end position="291"/>
    </location>
</feature>
<dbReference type="AlphaFoldDB" id="A0A1N6XG72"/>
<dbReference type="OrthoDB" id="366258at2"/>
<dbReference type="RefSeq" id="WP_143559262.1">
    <property type="nucleotide sequence ID" value="NZ_FTMS01000024.1"/>
</dbReference>